<comment type="caution">
    <text evidence="2">The sequence shown here is derived from an EMBL/GenBank/DDBJ whole genome shotgun (WGS) entry which is preliminary data.</text>
</comment>
<sequence>ETTSTTLLSAAFIKLATLFQEGTNEMRLNVTKVLDRLVNQLQKSSMLDDPIKLIYSVMHSNDCIARALTLRALAMLAHILADDVEAHLHIRLALDSNDEIEILAAVKAAKKFIPCSK</sequence>
<feature type="non-terminal residue" evidence="2">
    <location>
        <position position="1"/>
    </location>
</feature>
<dbReference type="InterPro" id="IPR056516">
    <property type="entry name" value="INTS7_N"/>
</dbReference>
<dbReference type="AlphaFoldDB" id="A0A820NCG1"/>
<name>A0A820NCG1_9BILA</name>
<dbReference type="PANTHER" id="PTHR13322:SF2">
    <property type="entry name" value="INTEGRATOR COMPLEX SUBUNIT 7"/>
    <property type="match status" value="1"/>
</dbReference>
<dbReference type="PANTHER" id="PTHR13322">
    <property type="entry name" value="C1ORF73 PROTEIN"/>
    <property type="match status" value="1"/>
</dbReference>
<dbReference type="GO" id="GO:0034472">
    <property type="term" value="P:snRNA 3'-end processing"/>
    <property type="evidence" value="ECO:0007669"/>
    <property type="project" value="TreeGrafter"/>
</dbReference>
<evidence type="ECO:0000259" key="1">
    <source>
        <dbReference type="Pfam" id="PF24436"/>
    </source>
</evidence>
<organism evidence="2 3">
    <name type="scientific">Adineta steineri</name>
    <dbReference type="NCBI Taxonomy" id="433720"/>
    <lineage>
        <taxon>Eukaryota</taxon>
        <taxon>Metazoa</taxon>
        <taxon>Spiralia</taxon>
        <taxon>Gnathifera</taxon>
        <taxon>Rotifera</taxon>
        <taxon>Eurotatoria</taxon>
        <taxon>Bdelloidea</taxon>
        <taxon>Adinetida</taxon>
        <taxon>Adinetidae</taxon>
        <taxon>Adineta</taxon>
    </lineage>
</organism>
<dbReference type="Pfam" id="PF24436">
    <property type="entry name" value="INTS7_N"/>
    <property type="match status" value="1"/>
</dbReference>
<reference evidence="2" key="1">
    <citation type="submission" date="2021-02" db="EMBL/GenBank/DDBJ databases">
        <authorList>
            <person name="Nowell W R."/>
        </authorList>
    </citation>
    <scope>NUCLEOTIDE SEQUENCE</scope>
</reference>
<dbReference type="InterPro" id="IPR033060">
    <property type="entry name" value="INTS7"/>
</dbReference>
<protein>
    <recommendedName>
        <fullName evidence="1">Integrator complex subunit 7 N-terminal domain-containing protein</fullName>
    </recommendedName>
</protein>
<accession>A0A820NCG1</accession>
<evidence type="ECO:0000313" key="3">
    <source>
        <dbReference type="Proteomes" id="UP000663844"/>
    </source>
</evidence>
<dbReference type="Proteomes" id="UP000663844">
    <property type="component" value="Unassembled WGS sequence"/>
</dbReference>
<feature type="domain" description="Integrator complex subunit 7 N-terminal" evidence="1">
    <location>
        <begin position="6"/>
        <end position="116"/>
    </location>
</feature>
<dbReference type="GO" id="GO:0032039">
    <property type="term" value="C:integrator complex"/>
    <property type="evidence" value="ECO:0007669"/>
    <property type="project" value="InterPro"/>
</dbReference>
<proteinExistence type="predicted"/>
<evidence type="ECO:0000313" key="2">
    <source>
        <dbReference type="EMBL" id="CAF4385896.1"/>
    </source>
</evidence>
<gene>
    <name evidence="2" type="ORF">OXD698_LOCUS50624</name>
</gene>
<dbReference type="EMBL" id="CAJOAZ010024590">
    <property type="protein sequence ID" value="CAF4385896.1"/>
    <property type="molecule type" value="Genomic_DNA"/>
</dbReference>